<keyword evidence="5" id="KW-1185">Reference proteome</keyword>
<feature type="region of interest" description="Disordered" evidence="1">
    <location>
        <begin position="1"/>
        <end position="40"/>
    </location>
</feature>
<feature type="compositionally biased region" description="Low complexity" evidence="1">
    <location>
        <begin position="26"/>
        <end position="36"/>
    </location>
</feature>
<keyword evidence="2" id="KW-1133">Transmembrane helix</keyword>
<name>A0AAV0T0E0_9STRA</name>
<sequence>MTRKVGARNLGAVQHADNVRQRPADTADSSTTTAAAPLLGRGQPPCRTWFQALNWGNEELSFNASSVRGDSENDATAGTSSSSMLVQHVPLVARTSIEMAVVPSNTSSRPPARNVATSLATQCHRIHGIEQWRADAPQQEKNLHAATNIYGVHFAALHRRVKKRAQVGHSSKGANGYFFRAMRSELLVNVTALRKLSDILVANARELMLFMNLQRASGSAILDVSASVPIVILVPVVVEANRARKVKKCSWAIAGTHFQLI</sequence>
<protein>
    <submittedName>
        <fullName evidence="4">Uncharacterized protein</fullName>
    </submittedName>
</protein>
<reference evidence="3 5" key="1">
    <citation type="submission" date="2021-11" db="EMBL/GenBank/DDBJ databases">
        <authorList>
            <person name="Islam A."/>
            <person name="Islam S."/>
            <person name="Flora M.S."/>
            <person name="Rahman M."/>
            <person name="Ziaur R.M."/>
            <person name="Epstein J.H."/>
            <person name="Hassan M."/>
            <person name="Klassen M."/>
            <person name="Woodard K."/>
            <person name="Webb A."/>
            <person name="Webby R.J."/>
            <person name="El Zowalaty M.E."/>
        </authorList>
    </citation>
    <scope>NUCLEOTIDE SEQUENCE [LARGE SCALE GENOMIC DNA]</scope>
    <source>
        <strain evidence="3">Pf1</strain>
    </source>
</reference>
<evidence type="ECO:0000256" key="2">
    <source>
        <dbReference type="SAM" id="Phobius"/>
    </source>
</evidence>
<dbReference type="EMBL" id="CANTFK010000275">
    <property type="protein sequence ID" value="CAI5711772.1"/>
    <property type="molecule type" value="Genomic_DNA"/>
</dbReference>
<dbReference type="Proteomes" id="UP001157938">
    <property type="component" value="Unassembled WGS sequence"/>
</dbReference>
<organism evidence="4 6">
    <name type="scientific">Peronospora farinosa</name>
    <dbReference type="NCBI Taxonomy" id="134698"/>
    <lineage>
        <taxon>Eukaryota</taxon>
        <taxon>Sar</taxon>
        <taxon>Stramenopiles</taxon>
        <taxon>Oomycota</taxon>
        <taxon>Peronosporomycetes</taxon>
        <taxon>Peronosporales</taxon>
        <taxon>Peronosporaceae</taxon>
        <taxon>Peronospora</taxon>
    </lineage>
</organism>
<dbReference type="Proteomes" id="UP001159659">
    <property type="component" value="Unassembled WGS sequence"/>
</dbReference>
<keyword evidence="2" id="KW-0812">Transmembrane</keyword>
<reference evidence="4" key="2">
    <citation type="submission" date="2022-12" db="EMBL/GenBank/DDBJ databases">
        <authorList>
            <person name="Webb A."/>
        </authorList>
    </citation>
    <scope>NUCLEOTIDE SEQUENCE</scope>
    <source>
        <strain evidence="4">Pf2</strain>
    </source>
</reference>
<dbReference type="EMBL" id="CAKLBC010001553">
    <property type="protein sequence ID" value="CAH0492867.1"/>
    <property type="molecule type" value="Genomic_DNA"/>
</dbReference>
<comment type="caution">
    <text evidence="4">The sequence shown here is derived from an EMBL/GenBank/DDBJ whole genome shotgun (WGS) entry which is preliminary data.</text>
</comment>
<proteinExistence type="predicted"/>
<evidence type="ECO:0000313" key="5">
    <source>
        <dbReference type="Proteomes" id="UP001157938"/>
    </source>
</evidence>
<evidence type="ECO:0000313" key="3">
    <source>
        <dbReference type="EMBL" id="CAH0492867.1"/>
    </source>
</evidence>
<feature type="transmembrane region" description="Helical" evidence="2">
    <location>
        <begin position="220"/>
        <end position="238"/>
    </location>
</feature>
<dbReference type="AlphaFoldDB" id="A0AAV0T0E0"/>
<keyword evidence="2" id="KW-0472">Membrane</keyword>
<gene>
    <name evidence="3" type="ORF">PFR001_LOCUS8043</name>
    <name evidence="4" type="ORF">PFR002_LOCUS2440</name>
</gene>
<accession>A0AAV0T0E0</accession>
<evidence type="ECO:0000313" key="6">
    <source>
        <dbReference type="Proteomes" id="UP001159659"/>
    </source>
</evidence>
<evidence type="ECO:0000313" key="4">
    <source>
        <dbReference type="EMBL" id="CAI5711772.1"/>
    </source>
</evidence>
<evidence type="ECO:0000256" key="1">
    <source>
        <dbReference type="SAM" id="MobiDB-lite"/>
    </source>
</evidence>